<evidence type="ECO:0000259" key="1">
    <source>
        <dbReference type="Pfam" id="PF03118"/>
    </source>
</evidence>
<dbReference type="EMBL" id="BANC01000045">
    <property type="protein sequence ID" value="GAN80414.1"/>
    <property type="molecule type" value="Genomic_DNA"/>
</dbReference>
<dbReference type="Proteomes" id="UP000032668">
    <property type="component" value="Unassembled WGS sequence"/>
</dbReference>
<comment type="caution">
    <text evidence="2">The sequence shown here is derived from an EMBL/GenBank/DDBJ whole genome shotgun (WGS) entry which is preliminary data.</text>
</comment>
<dbReference type="Pfam" id="PF03118">
    <property type="entry name" value="RNA_pol_A_CTD"/>
    <property type="match status" value="1"/>
</dbReference>
<gene>
    <name evidence="2" type="ORF">Aam_046_055</name>
</gene>
<protein>
    <recommendedName>
        <fullName evidence="1">RNA polymerase alpha subunit C-terminal domain-containing protein</fullName>
    </recommendedName>
</protein>
<accession>A0A0D6PHV6</accession>
<proteinExistence type="predicted"/>
<feature type="domain" description="RNA polymerase alpha subunit C-terminal" evidence="1">
    <location>
        <begin position="13"/>
        <end position="63"/>
    </location>
</feature>
<dbReference type="GO" id="GO:0006351">
    <property type="term" value="P:DNA-templated transcription"/>
    <property type="evidence" value="ECO:0007669"/>
    <property type="project" value="InterPro"/>
</dbReference>
<evidence type="ECO:0000313" key="2">
    <source>
        <dbReference type="EMBL" id="GAN80414.1"/>
    </source>
</evidence>
<dbReference type="OrthoDB" id="1791683at2"/>
<dbReference type="InterPro" id="IPR011260">
    <property type="entry name" value="RNAP_asu_C"/>
</dbReference>
<name>A0A0D6PHV6_9PROT</name>
<evidence type="ECO:0000313" key="3">
    <source>
        <dbReference type="Proteomes" id="UP000032668"/>
    </source>
</evidence>
<dbReference type="Gene3D" id="1.10.150.20">
    <property type="entry name" value="5' to 3' exonuclease, C-terminal subdomain"/>
    <property type="match status" value="1"/>
</dbReference>
<sequence>MLDNQTTMADAALDNIHRLKLTARASNALKEGGITTITEILALGPVRLAQVRGVGKATADEIWNAAAATAAESSSSQISDDAYQILLRNGRVQCIKIATEINARDPGDDCLGTIAFISQKLASWIFSGPKEFIASRAECLSLAIKTMDTQHSANEAISAEDYTPPIVVGDPVTFVLRTAKAYANYIERDSWSREIEDA</sequence>
<dbReference type="AlphaFoldDB" id="A0A0D6PHV6"/>
<organism evidence="2 3">
    <name type="scientific">Acidocella aminolytica 101 = DSM 11237</name>
    <dbReference type="NCBI Taxonomy" id="1120923"/>
    <lineage>
        <taxon>Bacteria</taxon>
        <taxon>Pseudomonadati</taxon>
        <taxon>Pseudomonadota</taxon>
        <taxon>Alphaproteobacteria</taxon>
        <taxon>Acetobacterales</taxon>
        <taxon>Acidocellaceae</taxon>
        <taxon>Acidocella</taxon>
    </lineage>
</organism>
<keyword evidence="3" id="KW-1185">Reference proteome</keyword>
<dbReference type="GO" id="GO:0003899">
    <property type="term" value="F:DNA-directed RNA polymerase activity"/>
    <property type="evidence" value="ECO:0007669"/>
    <property type="project" value="InterPro"/>
</dbReference>
<reference evidence="2 3" key="1">
    <citation type="submission" date="2012-11" db="EMBL/GenBank/DDBJ databases">
        <title>Whole genome sequence of Acidocella aminolytica 101 = DSM 11237.</title>
        <authorList>
            <person name="Azuma Y."/>
            <person name="Higashiura N."/>
            <person name="Hirakawa H."/>
            <person name="Matsushita K."/>
        </authorList>
    </citation>
    <scope>NUCLEOTIDE SEQUENCE [LARGE SCALE GENOMIC DNA]</scope>
    <source>
        <strain evidence="3">101 / DSM 11237</strain>
    </source>
</reference>
<dbReference type="GO" id="GO:0003677">
    <property type="term" value="F:DNA binding"/>
    <property type="evidence" value="ECO:0007669"/>
    <property type="project" value="InterPro"/>
</dbReference>
<dbReference type="SUPFAM" id="SSF47789">
    <property type="entry name" value="C-terminal domain of RNA polymerase alpha subunit"/>
    <property type="match status" value="1"/>
</dbReference>
<dbReference type="STRING" id="1120923.SAMN02746095_03311"/>
<dbReference type="RefSeq" id="WP_048878824.1">
    <property type="nucleotide sequence ID" value="NZ_BANC01000045.1"/>
</dbReference>